<accession>A0ACA9LC25</accession>
<proteinExistence type="predicted"/>
<gene>
    <name evidence="1" type="ORF">ACOLOM_LOCUS3630</name>
</gene>
<evidence type="ECO:0000313" key="2">
    <source>
        <dbReference type="Proteomes" id="UP000789525"/>
    </source>
</evidence>
<dbReference type="Proteomes" id="UP000789525">
    <property type="component" value="Unassembled WGS sequence"/>
</dbReference>
<name>A0ACA9LC25_9GLOM</name>
<reference evidence="1" key="1">
    <citation type="submission" date="2021-06" db="EMBL/GenBank/DDBJ databases">
        <authorList>
            <person name="Kallberg Y."/>
            <person name="Tangrot J."/>
            <person name="Rosling A."/>
        </authorList>
    </citation>
    <scope>NUCLEOTIDE SEQUENCE</scope>
    <source>
        <strain evidence="1">CL356</strain>
    </source>
</reference>
<keyword evidence="2" id="KW-1185">Reference proteome</keyword>
<protein>
    <submittedName>
        <fullName evidence="1">4048_t:CDS:1</fullName>
    </submittedName>
</protein>
<sequence>MLSVDKATGPYSQYEVDQSEKQSVSSGSSSSVSFSNTAVSEKMNDEEKRKRPKRNSFRRIFGQNGKEEKEEKKVKERKARTLSIFSKSDKREKRENERPRLTPSKSEPVEKRKNRRSYIFFSDDDGRDDVVHEKRNNSNDTSSFSDNENESEKSKNKPSTNRFSINLDKIFGSEDDHKKSLNTNHSNLSDLFIPGNETPIKSHNRYRLNNANSLVESPTGEPRPVSMVTISSDNTDDTDLKKNDHYPVDDNLITNDDSNRHEYTVTSNEYENDQSTQSNIDLSVHQDHTEVINGDQNSVEIVNGIHKEHEIFNDGGNQDYEETFNEEINGGGSGDGIMRDEQDHQKDAEEGENHQNNTEITTNLQNDVEIIVDHQIDTGATNYYSGYVKATEGNTHQGYIDHQISIKVTHEDAESDGENNEDDRVQKTRDGTDEIPIINPESEVEDECRDEEEEVVKRNGFREVEKIVERYPLPKIIEKRVIVTQENPQTRQQLEQLQATNDNLVSVKNQLELKIEEQSQQIAKLSSLESVMVRQVQLVERMEETIRRLETKVQDQQEELDGRISGQIGDTVRHLEYRLNEKSKELDNLRTVVMDQLQPQTPPLYLSPVQVVNISGLLPASEKPSMDMTMTRQEPRDIYSKNTLVNTLVVKPLVNTLVVSAGIATSVLYAVYVRPVVGLIKVVRTGM</sequence>
<organism evidence="1 2">
    <name type="scientific">Acaulospora colombiana</name>
    <dbReference type="NCBI Taxonomy" id="27376"/>
    <lineage>
        <taxon>Eukaryota</taxon>
        <taxon>Fungi</taxon>
        <taxon>Fungi incertae sedis</taxon>
        <taxon>Mucoromycota</taxon>
        <taxon>Glomeromycotina</taxon>
        <taxon>Glomeromycetes</taxon>
        <taxon>Diversisporales</taxon>
        <taxon>Acaulosporaceae</taxon>
        <taxon>Acaulospora</taxon>
    </lineage>
</organism>
<dbReference type="EMBL" id="CAJVPT010005464">
    <property type="protein sequence ID" value="CAG8520481.1"/>
    <property type="molecule type" value="Genomic_DNA"/>
</dbReference>
<evidence type="ECO:0000313" key="1">
    <source>
        <dbReference type="EMBL" id="CAG8520481.1"/>
    </source>
</evidence>
<comment type="caution">
    <text evidence="1">The sequence shown here is derived from an EMBL/GenBank/DDBJ whole genome shotgun (WGS) entry which is preliminary data.</text>
</comment>